<protein>
    <recommendedName>
        <fullName evidence="15">Protein kinase domain-containing protein</fullName>
    </recommendedName>
</protein>
<dbReference type="FunFam" id="3.80.10.10:FF:000095">
    <property type="entry name" value="LRR receptor-like serine/threonine-protein kinase GSO1"/>
    <property type="match status" value="1"/>
</dbReference>
<evidence type="ECO:0000256" key="1">
    <source>
        <dbReference type="ARBA" id="ARBA00004167"/>
    </source>
</evidence>
<dbReference type="InterPro" id="IPR013210">
    <property type="entry name" value="LRR_N_plant-typ"/>
</dbReference>
<name>A0AAP0P2B2_9MAGN</name>
<dbReference type="SUPFAM" id="SSF52058">
    <property type="entry name" value="L domain-like"/>
    <property type="match status" value="2"/>
</dbReference>
<keyword evidence="4 13" id="KW-0812">Transmembrane</keyword>
<evidence type="ECO:0000256" key="11">
    <source>
        <dbReference type="ARBA" id="ARBA00023170"/>
    </source>
</evidence>
<keyword evidence="2" id="KW-0597">Phosphoprotein</keyword>
<feature type="signal peptide" evidence="14">
    <location>
        <begin position="1"/>
        <end position="17"/>
    </location>
</feature>
<dbReference type="PROSITE" id="PS50011">
    <property type="entry name" value="PROTEIN_KINASE_DOM"/>
    <property type="match status" value="1"/>
</dbReference>
<keyword evidence="3" id="KW-0433">Leucine-rich repeat</keyword>
<keyword evidence="8" id="KW-0067">ATP-binding</keyword>
<dbReference type="FunFam" id="3.30.200.20:FF:000486">
    <property type="entry name" value="Leucine-rich repeat receptor-like protein kinase"/>
    <property type="match status" value="1"/>
</dbReference>
<dbReference type="AlphaFoldDB" id="A0AAP0P2B2"/>
<feature type="domain" description="Protein kinase" evidence="15">
    <location>
        <begin position="737"/>
        <end position="1023"/>
    </location>
</feature>
<evidence type="ECO:0000256" key="9">
    <source>
        <dbReference type="ARBA" id="ARBA00022989"/>
    </source>
</evidence>
<dbReference type="InterPro" id="IPR001611">
    <property type="entry name" value="Leu-rich_rpt"/>
</dbReference>
<dbReference type="Gene3D" id="3.80.10.10">
    <property type="entry name" value="Ribonuclease Inhibitor"/>
    <property type="match status" value="2"/>
</dbReference>
<dbReference type="InterPro" id="IPR011009">
    <property type="entry name" value="Kinase-like_dom_sf"/>
</dbReference>
<dbReference type="GO" id="GO:0005524">
    <property type="term" value="F:ATP binding"/>
    <property type="evidence" value="ECO:0007669"/>
    <property type="project" value="UniProtKB-KW"/>
</dbReference>
<evidence type="ECO:0000313" key="16">
    <source>
        <dbReference type="EMBL" id="KAK9124886.1"/>
    </source>
</evidence>
<accession>A0AAP0P2B2</accession>
<dbReference type="Pfam" id="PF08263">
    <property type="entry name" value="LRRNT_2"/>
    <property type="match status" value="1"/>
</dbReference>
<keyword evidence="6" id="KW-0677">Repeat</keyword>
<gene>
    <name evidence="16" type="ORF">Scep_013732</name>
</gene>
<evidence type="ECO:0000256" key="12">
    <source>
        <dbReference type="SAM" id="MobiDB-lite"/>
    </source>
</evidence>
<dbReference type="PANTHER" id="PTHR48003:SF3">
    <property type="entry name" value="LEUCINE-RICH REPEAT PROTEIN KINASE FAMILY PROTEIN"/>
    <property type="match status" value="1"/>
</dbReference>
<evidence type="ECO:0000256" key="6">
    <source>
        <dbReference type="ARBA" id="ARBA00022737"/>
    </source>
</evidence>
<feature type="region of interest" description="Disordered" evidence="12">
    <location>
        <begin position="547"/>
        <end position="566"/>
    </location>
</feature>
<dbReference type="SUPFAM" id="SSF56112">
    <property type="entry name" value="Protein kinase-like (PK-like)"/>
    <property type="match status" value="1"/>
</dbReference>
<feature type="chain" id="PRO_5042810882" description="Protein kinase domain-containing protein" evidence="14">
    <location>
        <begin position="18"/>
        <end position="1043"/>
    </location>
</feature>
<comment type="caution">
    <text evidence="16">The sequence shown here is derived from an EMBL/GenBank/DDBJ whole genome shotgun (WGS) entry which is preliminary data.</text>
</comment>
<keyword evidence="17" id="KW-1185">Reference proteome</keyword>
<evidence type="ECO:0000256" key="13">
    <source>
        <dbReference type="SAM" id="Phobius"/>
    </source>
</evidence>
<evidence type="ECO:0000256" key="8">
    <source>
        <dbReference type="ARBA" id="ARBA00022840"/>
    </source>
</evidence>
<comment type="subcellular location">
    <subcellularLocation>
        <location evidence="1">Membrane</location>
        <topology evidence="1">Single-pass membrane protein</topology>
    </subcellularLocation>
</comment>
<dbReference type="Pfam" id="PF07714">
    <property type="entry name" value="PK_Tyr_Ser-Thr"/>
    <property type="match status" value="1"/>
</dbReference>
<dbReference type="GO" id="GO:0099402">
    <property type="term" value="P:plant organ development"/>
    <property type="evidence" value="ECO:0007669"/>
    <property type="project" value="UniProtKB-ARBA"/>
</dbReference>
<dbReference type="InterPro" id="IPR000719">
    <property type="entry name" value="Prot_kinase_dom"/>
</dbReference>
<dbReference type="InterPro" id="IPR001245">
    <property type="entry name" value="Ser-Thr/Tyr_kinase_cat_dom"/>
</dbReference>
<dbReference type="GO" id="GO:0004672">
    <property type="term" value="F:protein kinase activity"/>
    <property type="evidence" value="ECO:0007669"/>
    <property type="project" value="InterPro"/>
</dbReference>
<evidence type="ECO:0000256" key="5">
    <source>
        <dbReference type="ARBA" id="ARBA00022729"/>
    </source>
</evidence>
<evidence type="ECO:0000256" key="14">
    <source>
        <dbReference type="SAM" id="SignalP"/>
    </source>
</evidence>
<evidence type="ECO:0000256" key="7">
    <source>
        <dbReference type="ARBA" id="ARBA00022741"/>
    </source>
</evidence>
<dbReference type="FunFam" id="3.80.10.10:FF:000400">
    <property type="entry name" value="Nuclear pore complex protein NUP107"/>
    <property type="match status" value="1"/>
</dbReference>
<dbReference type="GO" id="GO:0009653">
    <property type="term" value="P:anatomical structure morphogenesis"/>
    <property type="evidence" value="ECO:0007669"/>
    <property type="project" value="UniProtKB-ARBA"/>
</dbReference>
<organism evidence="16 17">
    <name type="scientific">Stephania cephalantha</name>
    <dbReference type="NCBI Taxonomy" id="152367"/>
    <lineage>
        <taxon>Eukaryota</taxon>
        <taxon>Viridiplantae</taxon>
        <taxon>Streptophyta</taxon>
        <taxon>Embryophyta</taxon>
        <taxon>Tracheophyta</taxon>
        <taxon>Spermatophyta</taxon>
        <taxon>Magnoliopsida</taxon>
        <taxon>Ranunculales</taxon>
        <taxon>Menispermaceae</taxon>
        <taxon>Menispermoideae</taxon>
        <taxon>Cissampelideae</taxon>
        <taxon>Stephania</taxon>
    </lineage>
</organism>
<dbReference type="InterPro" id="IPR032675">
    <property type="entry name" value="LRR_dom_sf"/>
</dbReference>
<keyword evidence="9 13" id="KW-1133">Transmembrane helix</keyword>
<dbReference type="GO" id="GO:0016020">
    <property type="term" value="C:membrane"/>
    <property type="evidence" value="ECO:0007669"/>
    <property type="project" value="UniProtKB-SubCell"/>
</dbReference>
<dbReference type="PANTHER" id="PTHR48003">
    <property type="entry name" value="OS07G0626500 PROTEIN"/>
    <property type="match status" value="1"/>
</dbReference>
<evidence type="ECO:0000256" key="4">
    <source>
        <dbReference type="ARBA" id="ARBA00022692"/>
    </source>
</evidence>
<evidence type="ECO:0000256" key="2">
    <source>
        <dbReference type="ARBA" id="ARBA00022553"/>
    </source>
</evidence>
<dbReference type="InterPro" id="IPR053059">
    <property type="entry name" value="Inactive_SerThr-Kinase_ABA"/>
</dbReference>
<evidence type="ECO:0000313" key="17">
    <source>
        <dbReference type="Proteomes" id="UP001419268"/>
    </source>
</evidence>
<reference evidence="16 17" key="1">
    <citation type="submission" date="2024-01" db="EMBL/GenBank/DDBJ databases">
        <title>Genome assemblies of Stephania.</title>
        <authorList>
            <person name="Yang L."/>
        </authorList>
    </citation>
    <scope>NUCLEOTIDE SEQUENCE [LARGE SCALE GENOMIC DNA]</scope>
    <source>
        <strain evidence="16">JXDWG</strain>
        <tissue evidence="16">Leaf</tissue>
    </source>
</reference>
<evidence type="ECO:0000256" key="3">
    <source>
        <dbReference type="ARBA" id="ARBA00022614"/>
    </source>
</evidence>
<keyword evidence="7" id="KW-0547">Nucleotide-binding</keyword>
<dbReference type="EMBL" id="JBBNAG010000006">
    <property type="protein sequence ID" value="KAK9124886.1"/>
    <property type="molecule type" value="Genomic_DNA"/>
</dbReference>
<dbReference type="Gene3D" id="1.10.510.10">
    <property type="entry name" value="Transferase(Phosphotransferase) domain 1"/>
    <property type="match status" value="1"/>
</dbReference>
<evidence type="ECO:0000256" key="10">
    <source>
        <dbReference type="ARBA" id="ARBA00023136"/>
    </source>
</evidence>
<keyword evidence="5 14" id="KW-0732">Signal</keyword>
<feature type="transmembrane region" description="Helical" evidence="13">
    <location>
        <begin position="574"/>
        <end position="597"/>
    </location>
</feature>
<dbReference type="Proteomes" id="UP001419268">
    <property type="component" value="Unassembled WGS sequence"/>
</dbReference>
<proteinExistence type="predicted"/>
<evidence type="ECO:0000259" key="15">
    <source>
        <dbReference type="PROSITE" id="PS50011"/>
    </source>
</evidence>
<dbReference type="Gene3D" id="3.30.200.20">
    <property type="entry name" value="Phosphorylase Kinase, domain 1"/>
    <property type="match status" value="1"/>
</dbReference>
<keyword evidence="11" id="KW-0675">Receptor</keyword>
<sequence length="1043" mass="113596">MQVVCLILLGFLHFVNGASDLDALLELKKGFEENPLKGHVLGSWNAISVGASDGCPQDWYGIACSEGQVMSIALDDLGLTGSFRFSALISLQKLQNISISNNQFEGIVDSDVGSIGSLRFLDLSRNSFHGSIPAELMKLKNLAYLNVSFNSLGGKIPASLQMLKLLKYLDLRFNKFSGDISSVLMEMQNVEYVDLSSNQFSGSLDLDLENSSFVSTVQYLNVSHNSLVGELFGHDGMPFFDNLAVFDASYNQLVGPIPSFSFVVSLRLLMLRSNLLSGSLPEALLRESSMILSDLDLSLNQIEGPLGSITSATLKNLNLSSNRLSGGLPERIGHCSVVDLSHNSFTGSVSRVWSWGNYVELIDLSSNSLVGTLSNRTSQFLRLTSLKLSNNSLSGALPPLFGSFPLLKVIDLSLNQLNGSIPWSLLTASVLIELNLSNNGFNGPLAFHSASNISSEASSQNLSLASLDLSSNSLNGPLPSEISRLIHLLYLDLSNNKFDGSIPDNFLDGLLEFNVSYNNLSGVVPDNLRRFPDSAFHPGNLLLIYPQSSSSPKDVAETAQGGKPGSHMRPAIRAALIASFVVGASAIALLAIMVYCITQRPEFRRRTNFISDMATGIKGVPQGGSSLTPLSEPPKTVEHSRDFVNISQDHLLSSEMERGNTSAFLKGPTIVGLPESSTKNEGLSSPLSLFSSSTSYPNDPRLFENPIIFNGRSPDKLAGDLHLFNSSHLFTLEELSRAPAEVIGRSCHGMSYKATLSSGRVLAVKWLREGLAKDKKEFIREVKKLGNIRHPNLVSLKGYYWGPKEHEKLTISDFIDASSLDMYLYANEETEARKFPSLTLHQRLKIAIDVAGCLNYLHNERAIPHGNLKSTNILIRSSDMSTLLTDYSLHRIMTPAGTAEQVLNSGALGYRPPEFANSSKPCPSLKSDVYAFGVILLELLTGKSAGEIVYGNLGVVDLTDWVRIMILENHSIDCLDRKIPGLDSLLSHPQSLNEMLHVALRCTLPASERPDIGTIFEDLSSIILKKTFAVTSSSDLSLYRMSK</sequence>
<keyword evidence="10 13" id="KW-0472">Membrane</keyword>
<dbReference type="Pfam" id="PF00560">
    <property type="entry name" value="LRR_1"/>
    <property type="match status" value="6"/>
</dbReference>